<feature type="region of interest" description="Disordered" evidence="1">
    <location>
        <begin position="70"/>
        <end position="93"/>
    </location>
</feature>
<dbReference type="OrthoDB" id="1905162at2759"/>
<feature type="compositionally biased region" description="Low complexity" evidence="1">
    <location>
        <begin position="72"/>
        <end position="81"/>
    </location>
</feature>
<dbReference type="AlphaFoldDB" id="G7I5A2"/>
<evidence type="ECO:0000313" key="7">
    <source>
        <dbReference type="EnsemblPlants" id="AES59554"/>
    </source>
</evidence>
<protein>
    <submittedName>
        <fullName evidence="4">Plant/MJB21-3 protein</fullName>
    </submittedName>
</protein>
<evidence type="ECO:0000313" key="9">
    <source>
        <dbReference type="Proteomes" id="UP000265566"/>
    </source>
</evidence>
<dbReference type="HOGENOM" id="CLU_027685_0_0_1"/>
<dbReference type="Proteomes" id="UP000002051">
    <property type="component" value="Unassembled WGS sequence"/>
</dbReference>
<evidence type="ECO:0000259" key="3">
    <source>
        <dbReference type="Pfam" id="PF04765"/>
    </source>
</evidence>
<evidence type="ECO:0000313" key="5">
    <source>
        <dbReference type="EMBL" id="AFK35563.1"/>
    </source>
</evidence>
<dbReference type="Proteomes" id="UP000265566">
    <property type="component" value="Chromosome 1"/>
</dbReference>
<feature type="domain" description="TOD1/MUCI70 glycosyltransferase-like" evidence="3">
    <location>
        <begin position="167"/>
        <end position="460"/>
    </location>
</feature>
<reference evidence="9" key="5">
    <citation type="journal article" date="2018" name="Nat. Plants">
        <title>Whole-genome landscape of Medicago truncatula symbiotic genes.</title>
        <authorList>
            <person name="Pecrix Y."/>
            <person name="Staton S.E."/>
            <person name="Sallet E."/>
            <person name="Lelandais-Briere C."/>
            <person name="Moreau S."/>
            <person name="Carrere S."/>
            <person name="Blein T."/>
            <person name="Jardinaud M.F."/>
            <person name="Latrasse D."/>
            <person name="Zouine M."/>
            <person name="Zahm M."/>
            <person name="Kreplak J."/>
            <person name="Mayjonade B."/>
            <person name="Satge C."/>
            <person name="Perez M."/>
            <person name="Cauet S."/>
            <person name="Marande W."/>
            <person name="Chantry-Darmon C."/>
            <person name="Lopez-Roques C."/>
            <person name="Bouchez O."/>
            <person name="Berard A."/>
            <person name="Debelle F."/>
            <person name="Munos S."/>
            <person name="Bendahmane A."/>
            <person name="Berges H."/>
            <person name="Niebel A."/>
            <person name="Buitink J."/>
            <person name="Frugier F."/>
            <person name="Benhamed M."/>
            <person name="Crespi M."/>
            <person name="Gouzy J."/>
            <person name="Gamas P."/>
        </authorList>
    </citation>
    <scope>NUCLEOTIDE SEQUENCE [LARGE SCALE GENOMIC DNA]</scope>
    <source>
        <strain evidence="9">cv. Jemalong A17</strain>
    </source>
</reference>
<dbReference type="EMBL" id="BT135768">
    <property type="protein sequence ID" value="AFK35563.1"/>
    <property type="molecule type" value="mRNA"/>
</dbReference>
<accession>A0A0C3UKB7</accession>
<reference evidence="6" key="6">
    <citation type="journal article" date="2018" name="Nat. Plants">
        <title>Whole-genome landscape of Medicago truncatula symbiotic genes.</title>
        <authorList>
            <person name="Pecrix Y."/>
            <person name="Gamas P."/>
            <person name="Carrere S."/>
        </authorList>
    </citation>
    <scope>NUCLEOTIDE SEQUENCE</scope>
    <source>
        <tissue evidence="6">Leaves</tissue>
    </source>
</reference>
<dbReference type="Gramene" id="rna850">
    <property type="protein sequence ID" value="RHN77403.1"/>
    <property type="gene ID" value="gene850"/>
</dbReference>
<keyword evidence="2" id="KW-1133">Transmembrane helix</keyword>
<dbReference type="eggNOG" id="ENOG502QU09">
    <property type="taxonomic scope" value="Eukaryota"/>
</dbReference>
<dbReference type="EnsemblPlants" id="AES59554">
    <property type="protein sequence ID" value="AES59554"/>
    <property type="gene ID" value="MTR_1g021670"/>
</dbReference>
<keyword evidence="2" id="KW-0472">Membrane</keyword>
<reference evidence="5" key="2">
    <citation type="submission" date="2012-05" db="EMBL/GenBank/DDBJ databases">
        <authorList>
            <person name="Krishnakumar V."/>
            <person name="Cheung F."/>
            <person name="Xiao Y."/>
            <person name="Chan A."/>
            <person name="Moskal W.A."/>
            <person name="Town C.D."/>
        </authorList>
    </citation>
    <scope>NUCLEOTIDE SEQUENCE</scope>
</reference>
<feature type="transmembrane region" description="Helical" evidence="2">
    <location>
        <begin position="42"/>
        <end position="61"/>
    </location>
</feature>
<gene>
    <name evidence="7" type="primary">11414257</name>
    <name evidence="4" type="ordered locus">MTR_1g021670</name>
    <name evidence="6" type="ORF">MtrunA17_Chr1g0154411</name>
</gene>
<reference evidence="4 8" key="3">
    <citation type="journal article" date="2014" name="BMC Genomics">
        <title>An improved genome release (version Mt4.0) for the model legume Medicago truncatula.</title>
        <authorList>
            <person name="Tang H."/>
            <person name="Krishnakumar V."/>
            <person name="Bidwell S."/>
            <person name="Rosen B."/>
            <person name="Chan A."/>
            <person name="Zhou S."/>
            <person name="Gentzbittel L."/>
            <person name="Childs K.L."/>
            <person name="Yandell M."/>
            <person name="Gundlach H."/>
            <person name="Mayer K.F."/>
            <person name="Schwartz D.C."/>
            <person name="Town C.D."/>
        </authorList>
    </citation>
    <scope>GENOME REANNOTATION</scope>
    <source>
        <strain evidence="7 8">cv. Jemalong A17</strain>
    </source>
</reference>
<proteinExistence type="evidence at transcript level"/>
<evidence type="ECO:0000313" key="4">
    <source>
        <dbReference type="EMBL" id="AES59554.2"/>
    </source>
</evidence>
<reference evidence="4 8" key="1">
    <citation type="journal article" date="2011" name="Nature">
        <title>The Medicago genome provides insight into the evolution of rhizobial symbioses.</title>
        <authorList>
            <person name="Young N.D."/>
            <person name="Debelle F."/>
            <person name="Oldroyd G.E."/>
            <person name="Geurts R."/>
            <person name="Cannon S.B."/>
            <person name="Udvardi M.K."/>
            <person name="Benedito V.A."/>
            <person name="Mayer K.F."/>
            <person name="Gouzy J."/>
            <person name="Schoof H."/>
            <person name="Van de Peer Y."/>
            <person name="Proost S."/>
            <person name="Cook D.R."/>
            <person name="Meyers B.C."/>
            <person name="Spannagl M."/>
            <person name="Cheung F."/>
            <person name="De Mita S."/>
            <person name="Krishnakumar V."/>
            <person name="Gundlach H."/>
            <person name="Zhou S."/>
            <person name="Mudge J."/>
            <person name="Bharti A.K."/>
            <person name="Murray J.D."/>
            <person name="Naoumkina M.A."/>
            <person name="Rosen B."/>
            <person name="Silverstein K.A."/>
            <person name="Tang H."/>
            <person name="Rombauts S."/>
            <person name="Zhao P.X."/>
            <person name="Zhou P."/>
            <person name="Barbe V."/>
            <person name="Bardou P."/>
            <person name="Bechner M."/>
            <person name="Bellec A."/>
            <person name="Berger A."/>
            <person name="Berges H."/>
            <person name="Bidwell S."/>
            <person name="Bisseling T."/>
            <person name="Choisne N."/>
            <person name="Couloux A."/>
            <person name="Denny R."/>
            <person name="Deshpande S."/>
            <person name="Dai X."/>
            <person name="Doyle J.J."/>
            <person name="Dudez A.M."/>
            <person name="Farmer A.D."/>
            <person name="Fouteau S."/>
            <person name="Franken C."/>
            <person name="Gibelin C."/>
            <person name="Gish J."/>
            <person name="Goldstein S."/>
            <person name="Gonzalez A.J."/>
            <person name="Green P.J."/>
            <person name="Hallab A."/>
            <person name="Hartog M."/>
            <person name="Hua A."/>
            <person name="Humphray S.J."/>
            <person name="Jeong D.H."/>
            <person name="Jing Y."/>
            <person name="Jocker A."/>
            <person name="Kenton S.M."/>
            <person name="Kim D.J."/>
            <person name="Klee K."/>
            <person name="Lai H."/>
            <person name="Lang C."/>
            <person name="Lin S."/>
            <person name="Macmil S.L."/>
            <person name="Magdelenat G."/>
            <person name="Matthews L."/>
            <person name="McCorrison J."/>
            <person name="Monaghan E.L."/>
            <person name="Mun J.H."/>
            <person name="Najar F.Z."/>
            <person name="Nicholson C."/>
            <person name="Noirot C."/>
            <person name="O'Bleness M."/>
            <person name="Paule C.R."/>
            <person name="Poulain J."/>
            <person name="Prion F."/>
            <person name="Qin B."/>
            <person name="Qu C."/>
            <person name="Retzel E.F."/>
            <person name="Riddle C."/>
            <person name="Sallet E."/>
            <person name="Samain S."/>
            <person name="Samson N."/>
            <person name="Sanders I."/>
            <person name="Saurat O."/>
            <person name="Scarpelli C."/>
            <person name="Schiex T."/>
            <person name="Segurens B."/>
            <person name="Severin A.J."/>
            <person name="Sherrier D.J."/>
            <person name="Shi R."/>
            <person name="Sims S."/>
            <person name="Singer S.R."/>
            <person name="Sinharoy S."/>
            <person name="Sterck L."/>
            <person name="Viollet A."/>
            <person name="Wang B.B."/>
            <person name="Wang K."/>
            <person name="Wang M."/>
            <person name="Wang X."/>
            <person name="Warfsmann J."/>
            <person name="Weissenbach J."/>
            <person name="White D.D."/>
            <person name="White J.D."/>
            <person name="Wiley G.B."/>
            <person name="Wincker P."/>
            <person name="Xing Y."/>
            <person name="Yang L."/>
            <person name="Yao Z."/>
            <person name="Ying F."/>
            <person name="Zhai J."/>
            <person name="Zhou L."/>
            <person name="Zuber A."/>
            <person name="Denarie J."/>
            <person name="Dixon R.A."/>
            <person name="May G.D."/>
            <person name="Schwartz D.C."/>
            <person name="Rogers J."/>
            <person name="Quetier F."/>
            <person name="Town C.D."/>
            <person name="Roe B.A."/>
        </authorList>
    </citation>
    <scope>NUCLEOTIDE SEQUENCE [LARGE SCALE GENOMIC DNA]</scope>
    <source>
        <strain evidence="4">A17</strain>
        <strain evidence="7 8">cv. Jemalong A17</strain>
    </source>
</reference>
<accession>G7I5A2</accession>
<reference evidence="7" key="4">
    <citation type="submission" date="2015-04" db="UniProtKB">
        <authorList>
            <consortium name="EnsemblPlants"/>
        </authorList>
    </citation>
    <scope>IDENTIFICATION</scope>
    <source>
        <strain evidence="7">cv. Jemalong A17</strain>
    </source>
</reference>
<dbReference type="KEGG" id="mtr:11414257"/>
<organism evidence="4 8">
    <name type="scientific">Medicago truncatula</name>
    <name type="common">Barrel medic</name>
    <name type="synonym">Medicago tribuloides</name>
    <dbReference type="NCBI Taxonomy" id="3880"/>
    <lineage>
        <taxon>Eukaryota</taxon>
        <taxon>Viridiplantae</taxon>
        <taxon>Streptophyta</taxon>
        <taxon>Embryophyta</taxon>
        <taxon>Tracheophyta</taxon>
        <taxon>Spermatophyta</taxon>
        <taxon>Magnoliopsida</taxon>
        <taxon>eudicotyledons</taxon>
        <taxon>Gunneridae</taxon>
        <taxon>Pentapetalae</taxon>
        <taxon>rosids</taxon>
        <taxon>fabids</taxon>
        <taxon>Fabales</taxon>
        <taxon>Fabaceae</taxon>
        <taxon>Papilionoideae</taxon>
        <taxon>50 kb inversion clade</taxon>
        <taxon>NPAAA clade</taxon>
        <taxon>Hologalegina</taxon>
        <taxon>IRL clade</taxon>
        <taxon>Trifolieae</taxon>
        <taxon>Medicago</taxon>
    </lineage>
</organism>
<evidence type="ECO:0000313" key="6">
    <source>
        <dbReference type="EMBL" id="RHN77403.1"/>
    </source>
</evidence>
<dbReference type="PANTHER" id="PTHR12956">
    <property type="entry name" value="ALKALINE CERAMIDASE-RELATED"/>
    <property type="match status" value="1"/>
</dbReference>
<evidence type="ECO:0000256" key="1">
    <source>
        <dbReference type="SAM" id="MobiDB-lite"/>
    </source>
</evidence>
<sequence>MFHSNTLPISISDDETDELGRMRVRARRKRKKLGNKRFFKKLLVKYWMLLIIIPAAFLLFYEITRIGLRPGSSSSSSNNASTTRNQDHDDRSKDTIVKTNLNRLDPTTHVVAGVRERCLKLLPPEKLEQLEITVEEESSLPIGKVLYMSATDASLIGGNATLSQLRAEDTSFNLFTGNQTFEERDRSFEVKETTTAHCGFYSANGGFRISDKDKSFMQGCKVVVSTCAFGGGDDLYQPIGMSEASLKKVCYVAFWDEITLKAQELVGRRVGDNGFVGKWRVIVVQDLPFSDQRLNGKIPKMLSHRLFPQAKYSIWVDSKSQFRRDPLGVLEALLWRTSSVLAISEHGARSSVYDEAKAVVKKNKAKPEEVEVQLNQYRKDGMPVDKRFNGKKALCEASVIVRKHTPLTNLLMCVWFNEVVRFTSRDQLSFPYVLWRLKAFKNINMFPVCTRKDLVNSMGHIRKAKPLQN</sequence>
<dbReference type="InterPro" id="IPR006852">
    <property type="entry name" value="TOD1_MUCI70"/>
</dbReference>
<dbReference type="STRING" id="3880.G7I5A2"/>
<keyword evidence="2" id="KW-0812">Transmembrane</keyword>
<dbReference type="PaxDb" id="3880-AES59554"/>
<dbReference type="InterPro" id="IPR048354">
    <property type="entry name" value="TOD1_MUCI70_glycTrfase_dom"/>
</dbReference>
<accession>I3S5M1</accession>
<name>G7I5A2_MEDTR</name>
<dbReference type="EMBL" id="CM001217">
    <property type="protein sequence ID" value="AES59554.2"/>
    <property type="molecule type" value="Genomic_DNA"/>
</dbReference>
<dbReference type="PANTHER" id="PTHR12956:SF17">
    <property type="entry name" value="OS01G0749100 PROTEIN"/>
    <property type="match status" value="1"/>
</dbReference>
<dbReference type="Pfam" id="PF04765">
    <property type="entry name" value="TOD1_MUCI70"/>
    <property type="match status" value="1"/>
</dbReference>
<dbReference type="EMBL" id="PSQE01000001">
    <property type="protein sequence ID" value="RHN77403.1"/>
    <property type="molecule type" value="Genomic_DNA"/>
</dbReference>
<evidence type="ECO:0000256" key="2">
    <source>
        <dbReference type="SAM" id="Phobius"/>
    </source>
</evidence>
<evidence type="ECO:0000313" key="8">
    <source>
        <dbReference type="Proteomes" id="UP000002051"/>
    </source>
</evidence>
<keyword evidence="8" id="KW-1185">Reference proteome</keyword>